<gene>
    <name evidence="2" type="ORF">ACFFJ2_17395</name>
</gene>
<evidence type="ECO:0000256" key="1">
    <source>
        <dbReference type="SAM" id="SignalP"/>
    </source>
</evidence>
<evidence type="ECO:0000313" key="3">
    <source>
        <dbReference type="Proteomes" id="UP001589755"/>
    </source>
</evidence>
<organism evidence="2 3">
    <name type="scientific">Chelativorans intermedius</name>
    <dbReference type="NCBI Taxonomy" id="515947"/>
    <lineage>
        <taxon>Bacteria</taxon>
        <taxon>Pseudomonadati</taxon>
        <taxon>Pseudomonadota</taxon>
        <taxon>Alphaproteobacteria</taxon>
        <taxon>Hyphomicrobiales</taxon>
        <taxon>Phyllobacteriaceae</taxon>
        <taxon>Chelativorans</taxon>
    </lineage>
</organism>
<comment type="caution">
    <text evidence="2">The sequence shown here is derived from an EMBL/GenBank/DDBJ whole genome shotgun (WGS) entry which is preliminary data.</text>
</comment>
<name>A0ABV6DC14_9HYPH</name>
<dbReference type="Proteomes" id="UP001589755">
    <property type="component" value="Unassembled WGS sequence"/>
</dbReference>
<keyword evidence="3" id="KW-1185">Reference proteome</keyword>
<sequence>MLREAAIGLCMLVLFGGALHATPVVDAPLRTDVVVQMSDAAIEIENHGVTEDSNGYSPQGEASCLGVDGCSLTYAPFGTVALLMFGKKQFNGDARFLLGAGPWPYFRPPIASLYM</sequence>
<feature type="signal peptide" evidence="1">
    <location>
        <begin position="1"/>
        <end position="21"/>
    </location>
</feature>
<dbReference type="EMBL" id="JBHLXD010000041">
    <property type="protein sequence ID" value="MFC0210176.1"/>
    <property type="molecule type" value="Genomic_DNA"/>
</dbReference>
<accession>A0ABV6DC14</accession>
<proteinExistence type="predicted"/>
<feature type="chain" id="PRO_5046319449" evidence="1">
    <location>
        <begin position="22"/>
        <end position="115"/>
    </location>
</feature>
<protein>
    <submittedName>
        <fullName evidence="2">Uncharacterized protein</fullName>
    </submittedName>
</protein>
<dbReference type="RefSeq" id="WP_261522592.1">
    <property type="nucleotide sequence ID" value="NZ_JAODNW010000032.1"/>
</dbReference>
<keyword evidence="1" id="KW-0732">Signal</keyword>
<reference evidence="2 3" key="1">
    <citation type="submission" date="2024-09" db="EMBL/GenBank/DDBJ databases">
        <authorList>
            <person name="Sun Q."/>
            <person name="Mori K."/>
        </authorList>
    </citation>
    <scope>NUCLEOTIDE SEQUENCE [LARGE SCALE GENOMIC DNA]</scope>
    <source>
        <strain evidence="2 3">CCM 8543</strain>
    </source>
</reference>
<evidence type="ECO:0000313" key="2">
    <source>
        <dbReference type="EMBL" id="MFC0210176.1"/>
    </source>
</evidence>